<reference evidence="12 13" key="1">
    <citation type="submission" date="2018-03" db="EMBL/GenBank/DDBJ databases">
        <title>Genome sequence of Clostridium vincentii DSM 10228.</title>
        <authorList>
            <person name="Poehlein A."/>
            <person name="Daniel R."/>
        </authorList>
    </citation>
    <scope>NUCLEOTIDE SEQUENCE [LARGE SCALE GENOMIC DNA]</scope>
    <source>
        <strain evidence="12 13">DSM 10228</strain>
    </source>
</reference>
<dbReference type="GO" id="GO:0000166">
    <property type="term" value="F:nucleotide binding"/>
    <property type="evidence" value="ECO:0007669"/>
    <property type="project" value="UniProtKB-KW"/>
</dbReference>
<dbReference type="InterPro" id="IPR002637">
    <property type="entry name" value="RdgB/HAM1"/>
</dbReference>
<proteinExistence type="inferred from homology"/>
<keyword evidence="6 10" id="KW-0460">Magnesium</keyword>
<feature type="binding site" evidence="10">
    <location>
        <position position="195"/>
    </location>
    <ligand>
        <name>substrate</name>
    </ligand>
</feature>
<dbReference type="Pfam" id="PF01725">
    <property type="entry name" value="Ham1p_like"/>
    <property type="match status" value="1"/>
</dbReference>
<evidence type="ECO:0000256" key="9">
    <source>
        <dbReference type="ARBA" id="ARBA00052017"/>
    </source>
</evidence>
<evidence type="ECO:0000256" key="7">
    <source>
        <dbReference type="ARBA" id="ARBA00023080"/>
    </source>
</evidence>
<evidence type="ECO:0000256" key="4">
    <source>
        <dbReference type="ARBA" id="ARBA00022741"/>
    </source>
</evidence>
<name>A0A2T0BA03_9CLOT</name>
<feature type="binding site" evidence="10">
    <location>
        <begin position="21"/>
        <end position="26"/>
    </location>
    <ligand>
        <name>substrate</name>
    </ligand>
</feature>
<evidence type="ECO:0000256" key="8">
    <source>
        <dbReference type="ARBA" id="ARBA00051875"/>
    </source>
</evidence>
<feature type="active site" description="Proton acceptor" evidence="10">
    <location>
        <position position="89"/>
    </location>
</feature>
<keyword evidence="3 10" id="KW-0479">Metal-binding</keyword>
<evidence type="ECO:0000256" key="1">
    <source>
        <dbReference type="ARBA" id="ARBA00008023"/>
    </source>
</evidence>
<comment type="catalytic activity">
    <reaction evidence="10">
        <text>ITP + H2O = IMP + diphosphate + H(+)</text>
        <dbReference type="Rhea" id="RHEA:29399"/>
        <dbReference type="ChEBI" id="CHEBI:15377"/>
        <dbReference type="ChEBI" id="CHEBI:15378"/>
        <dbReference type="ChEBI" id="CHEBI:33019"/>
        <dbReference type="ChEBI" id="CHEBI:58053"/>
        <dbReference type="ChEBI" id="CHEBI:61402"/>
        <dbReference type="EC" id="3.6.1.66"/>
    </reaction>
</comment>
<evidence type="ECO:0000256" key="10">
    <source>
        <dbReference type="HAMAP-Rule" id="MF_01405"/>
    </source>
</evidence>
<dbReference type="FunFam" id="3.90.950.10:FF:000001">
    <property type="entry name" value="dITP/XTP pyrophosphatase"/>
    <property type="match status" value="1"/>
</dbReference>
<evidence type="ECO:0000256" key="11">
    <source>
        <dbReference type="RuleBase" id="RU003781"/>
    </source>
</evidence>
<feature type="binding site" evidence="10">
    <location>
        <position position="90"/>
    </location>
    <ligand>
        <name>substrate</name>
    </ligand>
</feature>
<dbReference type="NCBIfam" id="TIGR00042">
    <property type="entry name" value="RdgB/HAM1 family non-canonical purine NTP pyrophosphatase"/>
    <property type="match status" value="1"/>
</dbReference>
<evidence type="ECO:0000256" key="6">
    <source>
        <dbReference type="ARBA" id="ARBA00022842"/>
    </source>
</evidence>
<comment type="catalytic activity">
    <reaction evidence="9 10">
        <text>XTP + H2O = XMP + diphosphate + H(+)</text>
        <dbReference type="Rhea" id="RHEA:28610"/>
        <dbReference type="ChEBI" id="CHEBI:15377"/>
        <dbReference type="ChEBI" id="CHEBI:15378"/>
        <dbReference type="ChEBI" id="CHEBI:33019"/>
        <dbReference type="ChEBI" id="CHEBI:57464"/>
        <dbReference type="ChEBI" id="CHEBI:61314"/>
        <dbReference type="EC" id="3.6.1.66"/>
    </reaction>
</comment>
<sequence>MLCGLEQEGINNIMKKIILASNNIHKINEIKQLLKEISIEISSLKDEDIDIDVIEDGETFKENAKKKASEIVDFLKKRGDNDFVVMADDSGLEVDYLKGEPGIYSARYAGKHGNDKENNEKLLEKLKGVTKDNREAKFICEIILMDSDKKCLSVKGEVKGIILEELSEEGGFGYDPLFYYEPLKKSFSELDQEDKNKVSHRGIALSRLKNQIKDFI</sequence>
<dbReference type="EC" id="3.6.1.66" evidence="10"/>
<comment type="function">
    <text evidence="10">Pyrophosphatase that catalyzes the hydrolysis of nucleoside triphosphates to their monophosphate derivatives, with a high preference for the non-canonical purine nucleotides XTP (xanthosine triphosphate), dITP (deoxyinosine triphosphate) and ITP. Seems to function as a house-cleaning enzyme that removes non-canonical purine nucleotides from the nucleotide pool, thus preventing their incorporation into DNA/RNA and avoiding chromosomal lesions.</text>
</comment>
<comment type="similarity">
    <text evidence="1 10 11">Belongs to the HAM1 NTPase family.</text>
</comment>
<dbReference type="GO" id="GO:0009146">
    <property type="term" value="P:purine nucleoside triphosphate catabolic process"/>
    <property type="evidence" value="ECO:0007669"/>
    <property type="project" value="UniProtKB-UniRule"/>
</dbReference>
<dbReference type="GO" id="GO:0036222">
    <property type="term" value="F:XTP diphosphatase activity"/>
    <property type="evidence" value="ECO:0007669"/>
    <property type="project" value="UniProtKB-UniRule"/>
</dbReference>
<organism evidence="12 13">
    <name type="scientific">Clostridium vincentii</name>
    <dbReference type="NCBI Taxonomy" id="52704"/>
    <lineage>
        <taxon>Bacteria</taxon>
        <taxon>Bacillati</taxon>
        <taxon>Bacillota</taxon>
        <taxon>Clostridia</taxon>
        <taxon>Eubacteriales</taxon>
        <taxon>Clostridiaceae</taxon>
        <taxon>Clostridium</taxon>
    </lineage>
</organism>
<evidence type="ECO:0000256" key="5">
    <source>
        <dbReference type="ARBA" id="ARBA00022801"/>
    </source>
</evidence>
<dbReference type="GO" id="GO:0005829">
    <property type="term" value="C:cytosol"/>
    <property type="evidence" value="ECO:0007669"/>
    <property type="project" value="TreeGrafter"/>
</dbReference>
<gene>
    <name evidence="12" type="primary">rdgB</name>
    <name evidence="12" type="ORF">CLVI_30110</name>
</gene>
<comment type="caution">
    <text evidence="10">Lacks conserved residue(s) required for the propagation of feature annotation.</text>
</comment>
<comment type="subunit">
    <text evidence="2 10">Homodimer.</text>
</comment>
<dbReference type="SUPFAM" id="SSF52972">
    <property type="entry name" value="ITPase-like"/>
    <property type="match status" value="1"/>
</dbReference>
<dbReference type="InterPro" id="IPR029001">
    <property type="entry name" value="ITPase-like_fam"/>
</dbReference>
<evidence type="ECO:0000256" key="2">
    <source>
        <dbReference type="ARBA" id="ARBA00011738"/>
    </source>
</evidence>
<dbReference type="GO" id="GO:0046872">
    <property type="term" value="F:metal ion binding"/>
    <property type="evidence" value="ECO:0007669"/>
    <property type="project" value="UniProtKB-KW"/>
</dbReference>
<dbReference type="Proteomes" id="UP000239471">
    <property type="component" value="Unassembled WGS sequence"/>
</dbReference>
<dbReference type="EMBL" id="PVXQ01000044">
    <property type="protein sequence ID" value="PRR80720.1"/>
    <property type="molecule type" value="Genomic_DNA"/>
</dbReference>
<keyword evidence="7 10" id="KW-0546">Nucleotide metabolism</keyword>
<dbReference type="GO" id="GO:0009117">
    <property type="term" value="P:nucleotide metabolic process"/>
    <property type="evidence" value="ECO:0007669"/>
    <property type="project" value="UniProtKB-KW"/>
</dbReference>
<feature type="binding site" evidence="10">
    <location>
        <begin position="200"/>
        <end position="201"/>
    </location>
    <ligand>
        <name>substrate</name>
    </ligand>
</feature>
<dbReference type="NCBIfam" id="NF011397">
    <property type="entry name" value="PRK14822.1"/>
    <property type="match status" value="1"/>
</dbReference>
<dbReference type="PANTHER" id="PTHR11067">
    <property type="entry name" value="INOSINE TRIPHOSPHATE PYROPHOSPHATASE/HAM1 PROTEIN"/>
    <property type="match status" value="1"/>
</dbReference>
<dbReference type="AlphaFoldDB" id="A0A2T0BA03"/>
<keyword evidence="4 10" id="KW-0547">Nucleotide-binding</keyword>
<comment type="cofactor">
    <cofactor evidence="10">
        <name>Mg(2+)</name>
        <dbReference type="ChEBI" id="CHEBI:18420"/>
    </cofactor>
    <text evidence="10">Binds 1 Mg(2+) ion per subunit.</text>
</comment>
<feature type="binding site" evidence="10">
    <location>
        <begin position="172"/>
        <end position="175"/>
    </location>
    <ligand>
        <name>substrate</name>
    </ligand>
</feature>
<comment type="catalytic activity">
    <reaction evidence="8 10">
        <text>dITP + H2O = dIMP + diphosphate + H(+)</text>
        <dbReference type="Rhea" id="RHEA:28342"/>
        <dbReference type="ChEBI" id="CHEBI:15377"/>
        <dbReference type="ChEBI" id="CHEBI:15378"/>
        <dbReference type="ChEBI" id="CHEBI:33019"/>
        <dbReference type="ChEBI" id="CHEBI:61194"/>
        <dbReference type="ChEBI" id="CHEBI:61382"/>
        <dbReference type="EC" id="3.6.1.66"/>
    </reaction>
</comment>
<comment type="caution">
    <text evidence="12">The sequence shown here is derived from an EMBL/GenBank/DDBJ whole genome shotgun (WGS) entry which is preliminary data.</text>
</comment>
<evidence type="ECO:0000313" key="12">
    <source>
        <dbReference type="EMBL" id="PRR80720.1"/>
    </source>
</evidence>
<dbReference type="InterPro" id="IPR020922">
    <property type="entry name" value="dITP/XTP_pyrophosphatase"/>
</dbReference>
<protein>
    <recommendedName>
        <fullName evidence="10">dITP/XTP pyrophosphatase</fullName>
        <ecNumber evidence="10">3.6.1.66</ecNumber>
    </recommendedName>
    <alternativeName>
        <fullName evidence="10">Non-canonical purine NTP pyrophosphatase</fullName>
    </alternativeName>
    <alternativeName>
        <fullName evidence="10">Non-standard purine NTP pyrophosphatase</fullName>
    </alternativeName>
    <alternativeName>
        <fullName evidence="10">Nucleoside-triphosphate diphosphatase</fullName>
    </alternativeName>
    <alternativeName>
        <fullName evidence="10">Nucleoside-triphosphate pyrophosphatase</fullName>
        <shortName evidence="10">NTPase</shortName>
    </alternativeName>
</protein>
<accession>A0A2T0BA03</accession>
<keyword evidence="5 10" id="KW-0378">Hydrolase</keyword>
<dbReference type="CDD" id="cd00515">
    <property type="entry name" value="HAM1"/>
    <property type="match status" value="1"/>
</dbReference>
<dbReference type="GO" id="GO:0017111">
    <property type="term" value="F:ribonucleoside triphosphate phosphatase activity"/>
    <property type="evidence" value="ECO:0007669"/>
    <property type="project" value="InterPro"/>
</dbReference>
<dbReference type="GO" id="GO:0035870">
    <property type="term" value="F:dITP diphosphatase activity"/>
    <property type="evidence" value="ECO:0007669"/>
    <property type="project" value="UniProtKB-UniRule"/>
</dbReference>
<dbReference type="HAMAP" id="MF_01405">
    <property type="entry name" value="Non_canon_purine_NTPase"/>
    <property type="match status" value="1"/>
</dbReference>
<dbReference type="PANTHER" id="PTHR11067:SF9">
    <property type="entry name" value="INOSINE TRIPHOSPHATE PYROPHOSPHATASE"/>
    <property type="match status" value="1"/>
</dbReference>
<feature type="binding site" evidence="10">
    <location>
        <position position="89"/>
    </location>
    <ligand>
        <name>Mg(2+)</name>
        <dbReference type="ChEBI" id="CHEBI:18420"/>
    </ligand>
</feature>
<evidence type="ECO:0000313" key="13">
    <source>
        <dbReference type="Proteomes" id="UP000239471"/>
    </source>
</evidence>
<dbReference type="GO" id="GO:0036220">
    <property type="term" value="F:ITP diphosphatase activity"/>
    <property type="evidence" value="ECO:0007669"/>
    <property type="project" value="UniProtKB-UniRule"/>
</dbReference>
<dbReference type="Gene3D" id="3.90.950.10">
    <property type="match status" value="1"/>
</dbReference>
<keyword evidence="13" id="KW-1185">Reference proteome</keyword>
<evidence type="ECO:0000256" key="3">
    <source>
        <dbReference type="ARBA" id="ARBA00022723"/>
    </source>
</evidence>